<accession>A0A9C9JZR0</accession>
<organism evidence="1 2">
    <name type="scientific">candidate division WOR-3 bacterium</name>
    <dbReference type="NCBI Taxonomy" id="2052148"/>
    <lineage>
        <taxon>Bacteria</taxon>
        <taxon>Bacteria division WOR-3</taxon>
    </lineage>
</organism>
<gene>
    <name evidence="1" type="ORF">ENI34_02975</name>
</gene>
<protein>
    <submittedName>
        <fullName evidence="1">Uncharacterized protein</fullName>
    </submittedName>
</protein>
<dbReference type="EMBL" id="DRIG01000032">
    <property type="protein sequence ID" value="HEC78088.1"/>
    <property type="molecule type" value="Genomic_DNA"/>
</dbReference>
<evidence type="ECO:0000313" key="1">
    <source>
        <dbReference type="EMBL" id="HEC78088.1"/>
    </source>
</evidence>
<sequence>MSIILYLFFFCVPEDSNCQYLLDKQLAHYFPEWEARFDSLTFGFRTSQGCLDLLNWYISLDTKLEAELTDWFGLRYRNEYLADYGSHISNHRFEPYFRLWRNFKFLFTITTHYYKGEDEVGTGVFFGGDYLNFFELFVIAEDFDRNFSLKNHPAGAEKIIYKQHPIKVKMNLNRYWSSGHLSLKLDLSNRYRLESTEPDSIQPPSYREKGLHRNFYTRVWQDIGRLRLGFIFNLQYLETDIQDTMRVFSSDIFEMITETMVGLRLNDRWRPYLYLTYNHKNAGESVYHLSAVPDSLFDYQRKIYAYLVDLEYHPGGRFVWHFGTQRQFYFNNQPREFAERRINVGFEYRYKRIWFYFVEAMEGDFPTPKWLHNHTYLQLMLSF</sequence>
<comment type="caution">
    <text evidence="1">The sequence shown here is derived from an EMBL/GenBank/DDBJ whole genome shotgun (WGS) entry which is preliminary data.</text>
</comment>
<dbReference type="AlphaFoldDB" id="A0A9C9JZR0"/>
<dbReference type="Proteomes" id="UP000885826">
    <property type="component" value="Unassembled WGS sequence"/>
</dbReference>
<proteinExistence type="predicted"/>
<evidence type="ECO:0000313" key="2">
    <source>
        <dbReference type="Proteomes" id="UP000885826"/>
    </source>
</evidence>
<reference evidence="1" key="1">
    <citation type="journal article" date="2020" name="mSystems">
        <title>Genome- and Community-Level Interaction Insights into Carbon Utilization and Element Cycling Functions of Hydrothermarchaeota in Hydrothermal Sediment.</title>
        <authorList>
            <person name="Zhou Z."/>
            <person name="Liu Y."/>
            <person name="Xu W."/>
            <person name="Pan J."/>
            <person name="Luo Z.H."/>
            <person name="Li M."/>
        </authorList>
    </citation>
    <scope>NUCLEOTIDE SEQUENCE</scope>
    <source>
        <strain evidence="1">HyVt-388</strain>
    </source>
</reference>
<name>A0A9C9JZR0_UNCW3</name>